<evidence type="ECO:0000256" key="2">
    <source>
        <dbReference type="ARBA" id="ARBA00022692"/>
    </source>
</evidence>
<evidence type="ECO:0000256" key="3">
    <source>
        <dbReference type="ARBA" id="ARBA00022989"/>
    </source>
</evidence>
<dbReference type="Proteomes" id="UP000177152">
    <property type="component" value="Unassembled WGS sequence"/>
</dbReference>
<comment type="caution">
    <text evidence="6">The sequence shown here is derived from an EMBL/GenBank/DDBJ whole genome shotgun (WGS) entry which is preliminary data.</text>
</comment>
<dbReference type="InterPro" id="IPR032808">
    <property type="entry name" value="DoxX"/>
</dbReference>
<protein>
    <recommendedName>
        <fullName evidence="8">DoxX family protein</fullName>
    </recommendedName>
</protein>
<dbReference type="EMBL" id="MHQC01000046">
    <property type="protein sequence ID" value="OGZ93984.1"/>
    <property type="molecule type" value="Genomic_DNA"/>
</dbReference>
<keyword evidence="3 5" id="KW-1133">Transmembrane helix</keyword>
<feature type="transmembrane region" description="Helical" evidence="5">
    <location>
        <begin position="22"/>
        <end position="41"/>
    </location>
</feature>
<evidence type="ECO:0000313" key="6">
    <source>
        <dbReference type="EMBL" id="OGZ93984.1"/>
    </source>
</evidence>
<organism evidence="6 7">
    <name type="scientific">Candidatus Sungbacteria bacterium RIFCSPHIGHO2_01_FULL_47_32</name>
    <dbReference type="NCBI Taxonomy" id="1802264"/>
    <lineage>
        <taxon>Bacteria</taxon>
        <taxon>Candidatus Sungiibacteriota</taxon>
    </lineage>
</organism>
<keyword evidence="2 5" id="KW-0812">Transmembrane</keyword>
<sequence length="152" mass="16699">MIEGIKQIDSAFIMFMNRYGTAILRVALGTVFLWFGLLKLLGISPVGELIQSTYSFFPEPAFIMLLGAWEVLIGLGLLLNKALRLTLLLLWLQMAGTFFSLVLTPSIFFVHGNPLLLTTFGEFVVKNVVLIASGIVIGGHLNSPRETSGIQQ</sequence>
<feature type="transmembrane region" description="Helical" evidence="5">
    <location>
        <begin position="123"/>
        <end position="141"/>
    </location>
</feature>
<evidence type="ECO:0000256" key="5">
    <source>
        <dbReference type="SAM" id="Phobius"/>
    </source>
</evidence>
<feature type="transmembrane region" description="Helical" evidence="5">
    <location>
        <begin position="61"/>
        <end position="80"/>
    </location>
</feature>
<accession>A0A1G2K3I5</accession>
<proteinExistence type="predicted"/>
<keyword evidence="4 5" id="KW-0472">Membrane</keyword>
<evidence type="ECO:0000256" key="1">
    <source>
        <dbReference type="ARBA" id="ARBA00004141"/>
    </source>
</evidence>
<evidence type="ECO:0008006" key="8">
    <source>
        <dbReference type="Google" id="ProtNLM"/>
    </source>
</evidence>
<evidence type="ECO:0000256" key="4">
    <source>
        <dbReference type="ARBA" id="ARBA00023136"/>
    </source>
</evidence>
<reference evidence="6 7" key="1">
    <citation type="journal article" date="2016" name="Nat. Commun.">
        <title>Thousands of microbial genomes shed light on interconnected biogeochemical processes in an aquifer system.</title>
        <authorList>
            <person name="Anantharaman K."/>
            <person name="Brown C.T."/>
            <person name="Hug L.A."/>
            <person name="Sharon I."/>
            <person name="Castelle C.J."/>
            <person name="Probst A.J."/>
            <person name="Thomas B.C."/>
            <person name="Singh A."/>
            <person name="Wilkins M.J."/>
            <person name="Karaoz U."/>
            <person name="Brodie E.L."/>
            <person name="Williams K.H."/>
            <person name="Hubbard S.S."/>
            <person name="Banfield J.F."/>
        </authorList>
    </citation>
    <scope>NUCLEOTIDE SEQUENCE [LARGE SCALE GENOMIC DNA]</scope>
</reference>
<evidence type="ECO:0000313" key="7">
    <source>
        <dbReference type="Proteomes" id="UP000177152"/>
    </source>
</evidence>
<dbReference type="AlphaFoldDB" id="A0A1G2K3I5"/>
<dbReference type="Pfam" id="PF07681">
    <property type="entry name" value="DoxX"/>
    <property type="match status" value="1"/>
</dbReference>
<gene>
    <name evidence="6" type="ORF">A2633_00900</name>
</gene>
<feature type="transmembrane region" description="Helical" evidence="5">
    <location>
        <begin position="87"/>
        <end position="111"/>
    </location>
</feature>
<name>A0A1G2K3I5_9BACT</name>
<dbReference type="GO" id="GO:0016020">
    <property type="term" value="C:membrane"/>
    <property type="evidence" value="ECO:0007669"/>
    <property type="project" value="UniProtKB-SubCell"/>
</dbReference>
<comment type="subcellular location">
    <subcellularLocation>
        <location evidence="1">Membrane</location>
        <topology evidence="1">Multi-pass membrane protein</topology>
    </subcellularLocation>
</comment>